<dbReference type="Proteomes" id="UP000029843">
    <property type="component" value="Unassembled WGS sequence"/>
</dbReference>
<dbReference type="GO" id="GO:0022857">
    <property type="term" value="F:transmembrane transporter activity"/>
    <property type="evidence" value="ECO:0007669"/>
    <property type="project" value="InterPro"/>
</dbReference>
<feature type="domain" description="ABC-type glycine betaine transport system substrate-binding" evidence="1">
    <location>
        <begin position="124"/>
        <end position="396"/>
    </location>
</feature>
<evidence type="ECO:0000313" key="2">
    <source>
        <dbReference type="EMBL" id="KGJ94617.1"/>
    </source>
</evidence>
<sequence length="412" mass="47100">MSKTLLAESFGQRSLDIFTALSPFYVEQPHGKGSALYKYPTNRCKNNLESSADPSLLEIVVTGDFYFLFAIKFSLSFITFYLKHGEPRLTLRLNMQHSYYVKTLLSLLFFSSTLWSKPSHLSDKVVIPTNNWSSQRVLSNVVGQLIENLDVPVEYVNISADRQWGALKRGVIHFQIEVWEPSMGQEFNQLVASGDIIDLGTHEAKVIEDWWYPKYVENLCPELPQWQALNQCRALFKGSKTMGKGIYFGGPWNYGDADIIRALGLNFSIERLPDAAALWKELSRATQQKRPILMLNWSPNWTDDYIDGEFVNFPLYSEQCEKEPEWGLNKKLVKDCGNRRGGWLKKAATPNLKQRFPCVYNLIQNISFTNRMISDAASLAVVEKLSDQAAAIEWSKKYANSIKKWSSLTCQQ</sequence>
<protein>
    <submittedName>
        <fullName evidence="2">ABC-type glycine betaine transport, periplasmic subunit</fullName>
    </submittedName>
</protein>
<dbReference type="EMBL" id="JQED01000005">
    <property type="protein sequence ID" value="KGJ94617.1"/>
    <property type="molecule type" value="Genomic_DNA"/>
</dbReference>
<dbReference type="PATRIC" id="fig|28229.4.peg.821"/>
<dbReference type="InterPro" id="IPR007210">
    <property type="entry name" value="ABC_Gly_betaine_transp_sub-bd"/>
</dbReference>
<accession>A0A099KXR7</accession>
<dbReference type="Pfam" id="PF04069">
    <property type="entry name" value="OpuAC"/>
    <property type="match status" value="1"/>
</dbReference>
<dbReference type="AlphaFoldDB" id="A0A099KXR7"/>
<dbReference type="GO" id="GO:0043190">
    <property type="term" value="C:ATP-binding cassette (ABC) transporter complex"/>
    <property type="evidence" value="ECO:0007669"/>
    <property type="project" value="InterPro"/>
</dbReference>
<gene>
    <name evidence="2" type="ORF">ND2E_1806</name>
</gene>
<comment type="caution">
    <text evidence="2">The sequence shown here is derived from an EMBL/GenBank/DDBJ whole genome shotgun (WGS) entry which is preliminary data.</text>
</comment>
<dbReference type="SUPFAM" id="SSF53850">
    <property type="entry name" value="Periplasmic binding protein-like II"/>
    <property type="match status" value="1"/>
</dbReference>
<evidence type="ECO:0000259" key="1">
    <source>
        <dbReference type="Pfam" id="PF04069"/>
    </source>
</evidence>
<dbReference type="Gene3D" id="3.40.190.100">
    <property type="entry name" value="Glycine betaine-binding periplasmic protein, domain 2"/>
    <property type="match status" value="1"/>
</dbReference>
<proteinExistence type="predicted"/>
<name>A0A099KXR7_COLPS</name>
<dbReference type="CDD" id="cd13643">
    <property type="entry name" value="PBP2_BCP_2"/>
    <property type="match status" value="1"/>
</dbReference>
<evidence type="ECO:0000313" key="3">
    <source>
        <dbReference type="Proteomes" id="UP000029843"/>
    </source>
</evidence>
<dbReference type="Gene3D" id="3.40.190.10">
    <property type="entry name" value="Periplasmic binding protein-like II"/>
    <property type="match status" value="1"/>
</dbReference>
<organism evidence="2 3">
    <name type="scientific">Colwellia psychrerythraea</name>
    <name type="common">Vibrio psychroerythus</name>
    <dbReference type="NCBI Taxonomy" id="28229"/>
    <lineage>
        <taxon>Bacteria</taxon>
        <taxon>Pseudomonadati</taxon>
        <taxon>Pseudomonadota</taxon>
        <taxon>Gammaproteobacteria</taxon>
        <taxon>Alteromonadales</taxon>
        <taxon>Colwelliaceae</taxon>
        <taxon>Colwellia</taxon>
    </lineage>
</organism>
<reference evidence="2 3" key="1">
    <citation type="submission" date="2014-08" db="EMBL/GenBank/DDBJ databases">
        <title>Genomic and Phenotypic Diversity of Colwellia psychrerythraea strains from Disparate Marine Basins.</title>
        <authorList>
            <person name="Techtmann S.M."/>
            <person name="Stelling S.C."/>
            <person name="Utturkar S.M."/>
            <person name="Alshibli N."/>
            <person name="Harris A."/>
            <person name="Brown S.D."/>
            <person name="Hazen T.C."/>
        </authorList>
    </citation>
    <scope>NUCLEOTIDE SEQUENCE [LARGE SCALE GENOMIC DNA]</scope>
    <source>
        <strain evidence="2 3">ND2E</strain>
    </source>
</reference>